<dbReference type="SUPFAM" id="SSF63817">
    <property type="entry name" value="Sortase"/>
    <property type="match status" value="1"/>
</dbReference>
<dbReference type="AlphaFoldDB" id="A0A1G8Y7H1"/>
<evidence type="ECO:0000313" key="5">
    <source>
        <dbReference type="Proteomes" id="UP000198718"/>
    </source>
</evidence>
<dbReference type="InterPro" id="IPR042000">
    <property type="entry name" value="Sortase_D_2"/>
</dbReference>
<dbReference type="Pfam" id="PF04203">
    <property type="entry name" value="Sortase"/>
    <property type="match status" value="1"/>
</dbReference>
<gene>
    <name evidence="4" type="ORF">SAMN05660472_00451</name>
</gene>
<accession>A0A1G8Y7H1</accession>
<dbReference type="InterPro" id="IPR023365">
    <property type="entry name" value="Sortase_dom-sf"/>
</dbReference>
<keyword evidence="3" id="KW-0472">Membrane</keyword>
<dbReference type="NCBIfam" id="TIGR01076">
    <property type="entry name" value="sortase_fam"/>
    <property type="match status" value="1"/>
</dbReference>
<evidence type="ECO:0000313" key="4">
    <source>
        <dbReference type="EMBL" id="SDJ98673.1"/>
    </source>
</evidence>
<keyword evidence="5" id="KW-1185">Reference proteome</keyword>
<dbReference type="GO" id="GO:0016787">
    <property type="term" value="F:hydrolase activity"/>
    <property type="evidence" value="ECO:0007669"/>
    <property type="project" value="UniProtKB-KW"/>
</dbReference>
<protein>
    <submittedName>
        <fullName evidence="4">Sortase A</fullName>
    </submittedName>
</protein>
<keyword evidence="3" id="KW-0812">Transmembrane</keyword>
<dbReference type="STRING" id="393762.SAMN05660472_00451"/>
<dbReference type="Proteomes" id="UP000198718">
    <property type="component" value="Unassembled WGS sequence"/>
</dbReference>
<feature type="active site" description="Proton donor/acceptor" evidence="2">
    <location>
        <position position="146"/>
    </location>
</feature>
<keyword evidence="3" id="KW-1133">Transmembrane helix</keyword>
<dbReference type="Gene3D" id="2.40.260.10">
    <property type="entry name" value="Sortase"/>
    <property type="match status" value="1"/>
</dbReference>
<evidence type="ECO:0000256" key="2">
    <source>
        <dbReference type="PIRSR" id="PIRSR605754-1"/>
    </source>
</evidence>
<organism evidence="4 5">
    <name type="scientific">Natronincola ferrireducens</name>
    <dbReference type="NCBI Taxonomy" id="393762"/>
    <lineage>
        <taxon>Bacteria</taxon>
        <taxon>Bacillati</taxon>
        <taxon>Bacillota</taxon>
        <taxon>Clostridia</taxon>
        <taxon>Peptostreptococcales</taxon>
        <taxon>Natronincolaceae</taxon>
        <taxon>Natronincola</taxon>
    </lineage>
</organism>
<dbReference type="RefSeq" id="WP_090549682.1">
    <property type="nucleotide sequence ID" value="NZ_FNFP01000001.1"/>
</dbReference>
<evidence type="ECO:0000256" key="1">
    <source>
        <dbReference type="ARBA" id="ARBA00022801"/>
    </source>
</evidence>
<sequence length="225" mass="25675">MKKISYIFIIAGISIASYPIVNNLYSWYWQQRLLNEIEPTEIVAEEDDLEEHYRQLNEVFIQQTTNPIVDEEAIAEERQQETPEETTIKQTPKSQQKLIGSIEIKKINLRMPVLAGTSDTNLNRGAGHLTGTDLPGEIGNAAIAGHRGRSYGRLFNRLDELEVGDEIVVNTNEGSFRYTVYEKKLVEPTDLSVLNRNNRERVLTLITCDPIYNPTHRLIIHGKIN</sequence>
<evidence type="ECO:0000256" key="3">
    <source>
        <dbReference type="SAM" id="Phobius"/>
    </source>
</evidence>
<dbReference type="NCBIfam" id="NF033745">
    <property type="entry name" value="class_C_sortase"/>
    <property type="match status" value="1"/>
</dbReference>
<reference evidence="4 5" key="1">
    <citation type="submission" date="2016-10" db="EMBL/GenBank/DDBJ databases">
        <authorList>
            <person name="de Groot N.N."/>
        </authorList>
    </citation>
    <scope>NUCLEOTIDE SEQUENCE [LARGE SCALE GENOMIC DNA]</scope>
    <source>
        <strain evidence="4 5">DSM 18346</strain>
    </source>
</reference>
<dbReference type="EMBL" id="FNFP01000001">
    <property type="protein sequence ID" value="SDJ98673.1"/>
    <property type="molecule type" value="Genomic_DNA"/>
</dbReference>
<dbReference type="CDD" id="cd06166">
    <property type="entry name" value="Sortase_D_2"/>
    <property type="match status" value="1"/>
</dbReference>
<feature type="active site" description="Acyl-thioester intermediate" evidence="2">
    <location>
        <position position="208"/>
    </location>
</feature>
<proteinExistence type="predicted"/>
<keyword evidence="1" id="KW-0378">Hydrolase</keyword>
<dbReference type="OrthoDB" id="154054at2"/>
<feature type="transmembrane region" description="Helical" evidence="3">
    <location>
        <begin position="6"/>
        <end position="25"/>
    </location>
</feature>
<dbReference type="InterPro" id="IPR005754">
    <property type="entry name" value="Sortase"/>
</dbReference>
<name>A0A1G8Y7H1_9FIRM</name>